<dbReference type="GO" id="GO:0004519">
    <property type="term" value="F:endonuclease activity"/>
    <property type="evidence" value="ECO:0007669"/>
    <property type="project" value="InterPro"/>
</dbReference>
<dbReference type="GO" id="GO:0003677">
    <property type="term" value="F:DNA binding"/>
    <property type="evidence" value="ECO:0007669"/>
    <property type="project" value="InterPro"/>
</dbReference>
<evidence type="ECO:0000313" key="4">
    <source>
        <dbReference type="Proteomes" id="UP000036890"/>
    </source>
</evidence>
<evidence type="ECO:0000259" key="2">
    <source>
        <dbReference type="Pfam" id="PF20720"/>
    </source>
</evidence>
<dbReference type="Pfam" id="PF20720">
    <property type="entry name" value="nSTAND3"/>
    <property type="match status" value="1"/>
</dbReference>
<gene>
    <name evidence="3" type="ORF">W7K_07660</name>
</gene>
<dbReference type="GO" id="GO:0009307">
    <property type="term" value="P:DNA restriction-modification system"/>
    <property type="evidence" value="ECO:0007669"/>
    <property type="project" value="InterPro"/>
</dbReference>
<sequence length="761" mass="85719">MRYSFSNLSSADFEDLVLDLIGREENLRFEAFCAGADGGVDGRHAQSGGSVIIQAKHYEGSQFSKLVAAIRRERLAIDRLQPTRYILATSCRLTPLGKNRIASIIGPSLNSESDIFGPDDINALLRKHVDVLKSHIKLWLSGAGVLDRVVRAAAHTFAAMTTSEIERKVRIYASNPSFNESLAVLERSRLLIISGPPGVGKTTLAEMLCYAFLSEGWDLIPIRSLDDGFSSILDSKKQIFLFDDFLGKVALDRKALAQKDSELARFMDRVRRSPNARFILTTRGYVLEEARQVSEYLGDERLDISKYVLDVGIYTRRIKARILYNHLLVSRTPLPYLQSLIDSNKLAAIVDHKNYNPRIIEVMTDELRLIDVSPGEYPAAFVDALNNPSRIWERAFRTHIDHRCRNLLIAMFFHSEYGVHATSLRLSFDALNVAMCSAYGATHGPKDFEECIRTLEGSFINIIDVGGPIVSYLNPSLRDYLSGYLKDAHLLSALVPAAVSVDWLIKIWDFVYPEGLSLEEQTKVAISGVCVLEMIETRPLWRRCAGDARTLEYNDAPNSKRIRMLMEWWELTRDQRFAESIMRIARDPRGGFEAWADGDVLIAFLSRRGDQSAERKFVYEKELLEILERALVDIVRWSSCDMLSNLVDAVDASPSLPVSISRALEEAVVEEFRDNSIRIREDESESSLSDRISDLKKFASRFGVSEAILNSAISDIEERIAFIEDGFSAAPSPSFPASSKEEREVFSDQSLRDLFIPLLDQ</sequence>
<proteinExistence type="predicted"/>
<name>A0A0L8ABD6_9GAMM</name>
<evidence type="ECO:0000313" key="3">
    <source>
        <dbReference type="EMBL" id="KOE99703.1"/>
    </source>
</evidence>
<dbReference type="InterPro" id="IPR027417">
    <property type="entry name" value="P-loop_NTPase"/>
</dbReference>
<dbReference type="Pfam" id="PF04471">
    <property type="entry name" value="Mrr_cat"/>
    <property type="match status" value="1"/>
</dbReference>
<dbReference type="OrthoDB" id="9806903at2"/>
<dbReference type="InterPro" id="IPR007560">
    <property type="entry name" value="Restrct_endonuc_IV_Mrr"/>
</dbReference>
<evidence type="ECO:0000259" key="1">
    <source>
        <dbReference type="Pfam" id="PF04471"/>
    </source>
</evidence>
<dbReference type="EMBL" id="AJLO02000016">
    <property type="protein sequence ID" value="KOE99703.1"/>
    <property type="molecule type" value="Genomic_DNA"/>
</dbReference>
<feature type="domain" description="Restriction endonuclease type IV Mrr" evidence="1">
    <location>
        <begin position="7"/>
        <end position="94"/>
    </location>
</feature>
<feature type="domain" description="Novel STAND NTPase 3" evidence="2">
    <location>
        <begin position="172"/>
        <end position="327"/>
    </location>
</feature>
<dbReference type="InterPro" id="IPR049050">
    <property type="entry name" value="nSTAND3"/>
</dbReference>
<dbReference type="AlphaFoldDB" id="A0A0L8ABD6"/>
<accession>A0A0L8ABD6</accession>
<reference evidence="3 4" key="1">
    <citation type="journal article" date="2012" name="J. Bacteriol.">
        <title>Genome sequence of a novel nicotine-degrading strain, Pseudomonas geniculata N1.</title>
        <authorList>
            <person name="Tang H."/>
            <person name="Yu H."/>
            <person name="Tai C."/>
            <person name="Huang K."/>
            <person name="Liu Y."/>
            <person name="Wang L."/>
            <person name="Yao Y."/>
            <person name="Wu G."/>
            <person name="Xu P."/>
        </authorList>
    </citation>
    <scope>NUCLEOTIDE SEQUENCE [LARGE SCALE GENOMIC DNA]</scope>
    <source>
        <strain evidence="3 4">N1</strain>
    </source>
</reference>
<dbReference type="RefSeq" id="WP_032952608.1">
    <property type="nucleotide sequence ID" value="NZ_AJLO02000016.1"/>
</dbReference>
<comment type="caution">
    <text evidence="3">The sequence shown here is derived from an EMBL/GenBank/DDBJ whole genome shotgun (WGS) entry which is preliminary data.</text>
</comment>
<dbReference type="SUPFAM" id="SSF52540">
    <property type="entry name" value="P-loop containing nucleoside triphosphate hydrolases"/>
    <property type="match status" value="1"/>
</dbReference>
<dbReference type="Proteomes" id="UP000036890">
    <property type="component" value="Unassembled WGS sequence"/>
</dbReference>
<organism evidence="3 4">
    <name type="scientific">Stenotrophomonas geniculata N1</name>
    <dbReference type="NCBI Taxonomy" id="1167641"/>
    <lineage>
        <taxon>Bacteria</taxon>
        <taxon>Pseudomonadati</taxon>
        <taxon>Pseudomonadota</taxon>
        <taxon>Gammaproteobacteria</taxon>
        <taxon>Lysobacterales</taxon>
        <taxon>Lysobacteraceae</taxon>
        <taxon>Stenotrophomonas</taxon>
    </lineage>
</organism>
<dbReference type="Gene3D" id="3.40.50.300">
    <property type="entry name" value="P-loop containing nucleotide triphosphate hydrolases"/>
    <property type="match status" value="1"/>
</dbReference>
<protein>
    <submittedName>
        <fullName evidence="3">Uncharacterized protein</fullName>
    </submittedName>
</protein>